<dbReference type="InterPro" id="IPR024646">
    <property type="entry name" value="Angiomotin_C"/>
</dbReference>
<feature type="region of interest" description="Disordered" evidence="7">
    <location>
        <begin position="420"/>
        <end position="454"/>
    </location>
</feature>
<comment type="subcellular location">
    <subcellularLocation>
        <location evidence="1">Cell junction</location>
    </subcellularLocation>
</comment>
<dbReference type="Pfam" id="PF12240">
    <property type="entry name" value="Angiomotin_C"/>
    <property type="match status" value="1"/>
</dbReference>
<feature type="compositionally biased region" description="Polar residues" evidence="7">
    <location>
        <begin position="43"/>
        <end position="59"/>
    </location>
</feature>
<feature type="region of interest" description="Disordered" evidence="7">
    <location>
        <begin position="269"/>
        <end position="338"/>
    </location>
</feature>
<feature type="compositionally biased region" description="Gly residues" evidence="7">
    <location>
        <begin position="1"/>
        <end position="11"/>
    </location>
</feature>
<keyword evidence="3" id="KW-0597">Phosphoprotein</keyword>
<feature type="domain" description="Angiomotin C-terminal" evidence="8">
    <location>
        <begin position="640"/>
        <end position="818"/>
    </location>
</feature>
<evidence type="ECO:0000256" key="5">
    <source>
        <dbReference type="ARBA" id="ARBA00023054"/>
    </source>
</evidence>
<sequence>MASSSMGGGVGVTMSHHIMPHPAPRSSRMQLKHPPPSKYAQYANLSGSETDVSTSTENLTQEERYLLRHMEREEPQGEENGDPMALLHSRGVGSFLSGASAAIGPVSDSQMLALMQLRHASSSRVATSRGLLDSPSGFTPTSYDSRSSLQDEIMAAKIAALTHGTPVGSGSGPSTPNSSSMSMNKLNPSVYSHPNNQDPLLANPKNYFPVLGGRKPAVEYTSSGAFFDPKAVNKGKPSDRPSSDIISQLTREMKRQQQLDPSSANAIFSESSDLSSHGGSNTQLHKVSHTTNPTSINNSNIIHTSISNSSNNQLVATRTTSASSSSGYKSDNSESKEPVIEHFQKRNNTRLGVNAPMGSNTSSTGSVASMLTRGKRAPDKLTILSRSQPDLYSSVENSELKQQQQELLLLQQEEQRLIQKHKQSRELARQKEESHESQGVLQGPINAPPTPAPPQGNGAVNYLKMIEALQNENRDLRGELTEMVKKVSKVSLLEQEVTKIHAAYQSLLKHSEKREALEKAARQKLQTVIINLSDVNKDLTERHEAIMGQLMSGDPKNQNIPGLDNILRGEIARKDALIAQLMGQNKMLITTKERQDIEVTAQQETLEEQRSHIQILDTALSNAQAQVLRLEEDNRVKEGYAERVKQMTRSLEQLQAASEKREAMEKKLRAKLEDELREYREAERLNERRFTNLGDQDVEDLNIKLSQAEEKIIRLESERTQWEQRYLEESAMRQVAIDAASIPKDARIAALEKNSAESEKFIAEARSEKLKQFEEMQNSQRRLADLENHIKTLEITIAEQSGLLRIAQSNQTLLESRNLLSSGRSATPTNQHLMAHQQQLSLPTLKSQSLSLHASPTHLLHARQLSHLTTPSASHAHSLANSPVASHGKQLSTPALGYSSAPITLSRPMVGVSHASSRTLAALIAQETGYGQHQQQQQQHELSRHLNATPTRSLLHQSEEQMLLKPTARHLPGLHLSTRDLLRSATPSAELMRSVTPLQVDINTGRRDSAPGDVLAHTFNIHSSVSPGSTRMNSSEVIHSEYHTLSRPISSLVVSVAASSAPNNHQNTPVYSSGMTVTGGGTMPGKISMAALRESAMNKSSSKYTGVHNPQPHHPQSPQTHAKSPRHRHQNSAPSSTPFPVPPPRQSQSHTHHQQQQRNHQQQQQQPHHHNHPVPPAPAPAPGFGGGSAHYQTGHSFIDDSIDSIMGPLTSTHIDSQSPNHSVRHDHQHHPHQPHHHALDGSNTYMEVWDI</sequence>
<accession>A0A553PD26</accession>
<organism evidence="9 10">
    <name type="scientific">Tigriopus californicus</name>
    <name type="common">Marine copepod</name>
    <dbReference type="NCBI Taxonomy" id="6832"/>
    <lineage>
        <taxon>Eukaryota</taxon>
        <taxon>Metazoa</taxon>
        <taxon>Ecdysozoa</taxon>
        <taxon>Arthropoda</taxon>
        <taxon>Crustacea</taxon>
        <taxon>Multicrustacea</taxon>
        <taxon>Hexanauplia</taxon>
        <taxon>Copepoda</taxon>
        <taxon>Harpacticoida</taxon>
        <taxon>Harpacticidae</taxon>
        <taxon>Tigriopus</taxon>
    </lineage>
</organism>
<dbReference type="AlphaFoldDB" id="A0A553PD26"/>
<dbReference type="GO" id="GO:0031410">
    <property type="term" value="C:cytoplasmic vesicle"/>
    <property type="evidence" value="ECO:0007669"/>
    <property type="project" value="TreeGrafter"/>
</dbReference>
<protein>
    <recommendedName>
        <fullName evidence="8">Angiomotin C-terminal domain-containing protein</fullName>
    </recommendedName>
</protein>
<feature type="compositionally biased region" description="Low complexity" evidence="7">
    <location>
        <begin position="1156"/>
        <end position="1166"/>
    </location>
</feature>
<dbReference type="OMA" id="NDEFCKE"/>
<feature type="region of interest" description="Disordered" evidence="7">
    <location>
        <begin position="869"/>
        <end position="891"/>
    </location>
</feature>
<feature type="compositionally biased region" description="Low complexity" evidence="7">
    <location>
        <begin position="1108"/>
        <end position="1121"/>
    </location>
</feature>
<feature type="region of interest" description="Disordered" evidence="7">
    <location>
        <begin position="1096"/>
        <end position="1243"/>
    </location>
</feature>
<dbReference type="GO" id="GO:0005923">
    <property type="term" value="C:bicellular tight junction"/>
    <property type="evidence" value="ECO:0007669"/>
    <property type="project" value="TreeGrafter"/>
</dbReference>
<evidence type="ECO:0000256" key="7">
    <source>
        <dbReference type="SAM" id="MobiDB-lite"/>
    </source>
</evidence>
<evidence type="ECO:0000259" key="8">
    <source>
        <dbReference type="Pfam" id="PF12240"/>
    </source>
</evidence>
<dbReference type="GO" id="GO:0030036">
    <property type="term" value="P:actin cytoskeleton organization"/>
    <property type="evidence" value="ECO:0007669"/>
    <property type="project" value="TreeGrafter"/>
</dbReference>
<dbReference type="PANTHER" id="PTHR14826:SF14">
    <property type="entry name" value="ANGIOMOTIN_C DOMAIN-CONTAINING PROTEIN"/>
    <property type="match status" value="1"/>
</dbReference>
<feature type="compositionally biased region" description="Polar residues" evidence="7">
    <location>
        <begin position="1209"/>
        <end position="1221"/>
    </location>
</feature>
<evidence type="ECO:0000256" key="3">
    <source>
        <dbReference type="ARBA" id="ARBA00022553"/>
    </source>
</evidence>
<feature type="region of interest" description="Disordered" evidence="7">
    <location>
        <begin position="1"/>
        <end position="59"/>
    </location>
</feature>
<feature type="compositionally biased region" description="Low complexity" evidence="7">
    <location>
        <begin position="269"/>
        <end position="280"/>
    </location>
</feature>
<feature type="compositionally biased region" description="Low complexity" evidence="7">
    <location>
        <begin position="289"/>
        <end position="312"/>
    </location>
</feature>
<evidence type="ECO:0000256" key="4">
    <source>
        <dbReference type="ARBA" id="ARBA00022949"/>
    </source>
</evidence>
<feature type="region of interest" description="Disordered" evidence="7">
    <location>
        <begin position="350"/>
        <end position="381"/>
    </location>
</feature>
<dbReference type="PRINTS" id="PR01807">
    <property type="entry name" value="ANGIOMOTIN"/>
</dbReference>
<dbReference type="Proteomes" id="UP000318571">
    <property type="component" value="Chromosome 2"/>
</dbReference>
<feature type="compositionally biased region" description="Low complexity" evidence="7">
    <location>
        <begin position="164"/>
        <end position="184"/>
    </location>
</feature>
<dbReference type="STRING" id="6832.A0A553PD26"/>
<reference evidence="9 10" key="1">
    <citation type="journal article" date="2018" name="Nat. Ecol. Evol.">
        <title>Genomic signatures of mitonuclear coevolution across populations of Tigriopus californicus.</title>
        <authorList>
            <person name="Barreto F.S."/>
            <person name="Watson E.T."/>
            <person name="Lima T.G."/>
            <person name="Willett C.S."/>
            <person name="Edmands S."/>
            <person name="Li W."/>
            <person name="Burton R.S."/>
        </authorList>
    </citation>
    <scope>NUCLEOTIDE SEQUENCE [LARGE SCALE GENOMIC DNA]</scope>
    <source>
        <strain evidence="9 10">San Diego</strain>
    </source>
</reference>
<keyword evidence="4" id="KW-0965">Cell junction</keyword>
<feature type="compositionally biased region" description="Basic and acidic residues" evidence="7">
    <location>
        <begin position="424"/>
        <end position="436"/>
    </location>
</feature>
<evidence type="ECO:0000256" key="1">
    <source>
        <dbReference type="ARBA" id="ARBA00004282"/>
    </source>
</evidence>
<feature type="coiled-coil region" evidence="6">
    <location>
        <begin position="606"/>
        <end position="803"/>
    </location>
</feature>
<feature type="compositionally biased region" description="Basic residues" evidence="7">
    <location>
        <begin position="1222"/>
        <end position="1236"/>
    </location>
</feature>
<proteinExistence type="inferred from homology"/>
<gene>
    <name evidence="9" type="ORF">TCAL_13347</name>
</gene>
<evidence type="ECO:0000256" key="6">
    <source>
        <dbReference type="SAM" id="Coils"/>
    </source>
</evidence>
<dbReference type="EMBL" id="VCGU01000005">
    <property type="protein sequence ID" value="TRY75585.1"/>
    <property type="molecule type" value="Genomic_DNA"/>
</dbReference>
<feature type="compositionally biased region" description="Polar residues" evidence="7">
    <location>
        <begin position="357"/>
        <end position="369"/>
    </location>
</feature>
<dbReference type="InterPro" id="IPR051747">
    <property type="entry name" value="Angiomotin-like"/>
</dbReference>
<dbReference type="InterPro" id="IPR009114">
    <property type="entry name" value="Angiomotin"/>
</dbReference>
<dbReference type="GO" id="GO:0030334">
    <property type="term" value="P:regulation of cell migration"/>
    <property type="evidence" value="ECO:0007669"/>
    <property type="project" value="TreeGrafter"/>
</dbReference>
<evidence type="ECO:0000313" key="9">
    <source>
        <dbReference type="EMBL" id="TRY75585.1"/>
    </source>
</evidence>
<keyword evidence="5 6" id="KW-0175">Coiled coil</keyword>
<name>A0A553PD26_TIGCA</name>
<comment type="similarity">
    <text evidence="2">Belongs to the angiomotin family.</text>
</comment>
<dbReference type="GO" id="GO:0005886">
    <property type="term" value="C:plasma membrane"/>
    <property type="evidence" value="ECO:0007669"/>
    <property type="project" value="TreeGrafter"/>
</dbReference>
<feature type="compositionally biased region" description="Low complexity" evidence="7">
    <location>
        <begin position="321"/>
        <end position="330"/>
    </location>
</feature>
<keyword evidence="10" id="KW-1185">Reference proteome</keyword>
<evidence type="ECO:0000256" key="2">
    <source>
        <dbReference type="ARBA" id="ARBA00010300"/>
    </source>
</evidence>
<evidence type="ECO:0000313" key="10">
    <source>
        <dbReference type="Proteomes" id="UP000318571"/>
    </source>
</evidence>
<feature type="region of interest" description="Disordered" evidence="7">
    <location>
        <begin position="163"/>
        <end position="184"/>
    </location>
</feature>
<dbReference type="PANTHER" id="PTHR14826">
    <property type="entry name" value="ANGIOMOTIN"/>
    <property type="match status" value="1"/>
</dbReference>
<comment type="caution">
    <text evidence="9">The sequence shown here is derived from an EMBL/GenBank/DDBJ whole genome shotgun (WGS) entry which is preliminary data.</text>
</comment>